<evidence type="ECO:0000256" key="2">
    <source>
        <dbReference type="SAM" id="SignalP"/>
    </source>
</evidence>
<reference evidence="3 4" key="1">
    <citation type="submission" date="2019-09" db="EMBL/GenBank/DDBJ databases">
        <title>YIM 132180 draft genome.</title>
        <authorList>
            <person name="Zhang K."/>
        </authorList>
    </citation>
    <scope>NUCLEOTIDE SEQUENCE [LARGE SCALE GENOMIC DNA]</scope>
    <source>
        <strain evidence="3 4">YIM 132180</strain>
    </source>
</reference>
<dbReference type="Gene3D" id="3.40.190.10">
    <property type="entry name" value="Periplasmic binding protein-like II"/>
    <property type="match status" value="2"/>
</dbReference>
<keyword evidence="1" id="KW-0574">Periplasm</keyword>
<feature type="chain" id="PRO_5030785697" evidence="2">
    <location>
        <begin position="26"/>
        <end position="380"/>
    </location>
</feature>
<evidence type="ECO:0000313" key="4">
    <source>
        <dbReference type="Proteomes" id="UP000432089"/>
    </source>
</evidence>
<dbReference type="Proteomes" id="UP000432089">
    <property type="component" value="Unassembled WGS sequence"/>
</dbReference>
<evidence type="ECO:0000256" key="1">
    <source>
        <dbReference type="ARBA" id="ARBA00022764"/>
    </source>
</evidence>
<keyword evidence="4" id="KW-1185">Reference proteome</keyword>
<organism evidence="3 4">
    <name type="scientific">Plantimonas leprariae</name>
    <dbReference type="NCBI Taxonomy" id="2615207"/>
    <lineage>
        <taxon>Bacteria</taxon>
        <taxon>Pseudomonadati</taxon>
        <taxon>Pseudomonadota</taxon>
        <taxon>Alphaproteobacteria</taxon>
        <taxon>Hyphomicrobiales</taxon>
        <taxon>Aurantimonadaceae</taxon>
        <taxon>Plantimonas</taxon>
    </lineage>
</organism>
<dbReference type="InterPro" id="IPR006059">
    <property type="entry name" value="SBP"/>
</dbReference>
<dbReference type="Pfam" id="PF13416">
    <property type="entry name" value="SBP_bac_8"/>
    <property type="match status" value="1"/>
</dbReference>
<sequence length="380" mass="40964">MKRRTFLASCATLAGTLALPGRGFAAGPTNLYTDSDSNVLDFWNNVVIPAFGEAQPDAELRMTDAGDSAGLRAIAERAMAAMRTKTDPQADLFEAFDPNLPAGGRDAGLWVDFTKAGLSNYAKLNPAAIQSPFGLPYRGSQVVLAFDTAKLPQNEAPRTWNDLASWIKAHPGQFIYNRPDKGGSGLNFVRRAIYQANGSDPAAFTVDNYSTERAARTLPGAWDILKDLAPSLYEKGAYTSGNTQSIQLLAQGVVTMVPTWSDQVLQAIAQGVLPDTTGIVQLQDLALPGGFSYVTVFANGANRDVALKLADFLLTEKMQSQIISEIGGFPAVAWDNVDPALREKYEAVIPKSIPTFPTGDWEKAINDAWYREVAPGVQRG</sequence>
<protein>
    <submittedName>
        <fullName evidence="3">Extracellular solute-binding protein</fullName>
    </submittedName>
</protein>
<evidence type="ECO:0000313" key="3">
    <source>
        <dbReference type="EMBL" id="KAB0678504.1"/>
    </source>
</evidence>
<dbReference type="PANTHER" id="PTHR42779:SF1">
    <property type="entry name" value="PROTEIN YNJB"/>
    <property type="match status" value="1"/>
</dbReference>
<dbReference type="EMBL" id="VZDO01000013">
    <property type="protein sequence ID" value="KAB0678504.1"/>
    <property type="molecule type" value="Genomic_DNA"/>
</dbReference>
<dbReference type="SUPFAM" id="SSF53850">
    <property type="entry name" value="Periplasmic binding protein-like II"/>
    <property type="match status" value="1"/>
</dbReference>
<proteinExistence type="predicted"/>
<gene>
    <name evidence="3" type="ORF">F6X38_15875</name>
</gene>
<keyword evidence="2" id="KW-0732">Signal</keyword>
<feature type="signal peptide" evidence="2">
    <location>
        <begin position="1"/>
        <end position="25"/>
    </location>
</feature>
<dbReference type="PANTHER" id="PTHR42779">
    <property type="entry name" value="PROTEIN YNJB"/>
    <property type="match status" value="1"/>
</dbReference>
<name>A0A7V7PMM2_9HYPH</name>
<dbReference type="AlphaFoldDB" id="A0A7V7PMM2"/>
<accession>A0A7V7PMM2</accession>
<comment type="caution">
    <text evidence="3">The sequence shown here is derived from an EMBL/GenBank/DDBJ whole genome shotgun (WGS) entry which is preliminary data.</text>
</comment>
<dbReference type="RefSeq" id="WP_150971283.1">
    <property type="nucleotide sequence ID" value="NZ_VZDO01000013.1"/>
</dbReference>